<dbReference type="PANTHER" id="PTHR31718:SF31">
    <property type="entry name" value="OS01G0172800 PROTEIN"/>
    <property type="match status" value="1"/>
</dbReference>
<evidence type="ECO:0000313" key="3">
    <source>
        <dbReference type="Proteomes" id="UP000626092"/>
    </source>
</evidence>
<dbReference type="Pfam" id="PF06232">
    <property type="entry name" value="ATS3"/>
    <property type="match status" value="1"/>
</dbReference>
<dbReference type="EMBL" id="WJXA01000008">
    <property type="protein sequence ID" value="KAF7134205.1"/>
    <property type="molecule type" value="Genomic_DNA"/>
</dbReference>
<evidence type="ECO:0000313" key="2">
    <source>
        <dbReference type="EMBL" id="KAF7134205.1"/>
    </source>
</evidence>
<proteinExistence type="predicted"/>
<name>A0A834GHA0_RHOSS</name>
<comment type="caution">
    <text evidence="2">The sequence shown here is derived from an EMBL/GenBank/DDBJ whole genome shotgun (WGS) entry which is preliminary data.</text>
</comment>
<accession>A0A834GHA0</accession>
<evidence type="ECO:0008006" key="4">
    <source>
        <dbReference type="Google" id="ProtNLM"/>
    </source>
</evidence>
<dbReference type="AlphaFoldDB" id="A0A834GHA0"/>
<protein>
    <recommendedName>
        <fullName evidence="4">Embryo-specific protein 3</fullName>
    </recommendedName>
</protein>
<feature type="chain" id="PRO_5032471377" description="Embryo-specific protein 3" evidence="1">
    <location>
        <begin position="21"/>
        <end position="195"/>
    </location>
</feature>
<dbReference type="Gene3D" id="2.60.60.20">
    <property type="entry name" value="PLAT/LH2 domain"/>
    <property type="match status" value="1"/>
</dbReference>
<dbReference type="InterPro" id="IPR010417">
    <property type="entry name" value="Embryo-specific_ATS3"/>
</dbReference>
<dbReference type="Proteomes" id="UP000626092">
    <property type="component" value="Unassembled WGS sequence"/>
</dbReference>
<feature type="signal peptide" evidence="1">
    <location>
        <begin position="1"/>
        <end position="20"/>
    </location>
</feature>
<dbReference type="InterPro" id="IPR036392">
    <property type="entry name" value="PLAT/LH2_dom_sf"/>
</dbReference>
<gene>
    <name evidence="2" type="ORF">RHSIM_Rhsim08G0214200</name>
</gene>
<dbReference type="OrthoDB" id="817978at2759"/>
<keyword evidence="1" id="KW-0732">Signal</keyword>
<dbReference type="PANTHER" id="PTHR31718">
    <property type="entry name" value="PLAT DOMAIN-CONTAINING PROTEIN"/>
    <property type="match status" value="1"/>
</dbReference>
<evidence type="ECO:0000256" key="1">
    <source>
        <dbReference type="SAM" id="SignalP"/>
    </source>
</evidence>
<sequence length="195" mass="22013">MTKAVSFVFFFALIFVTSHAQSIIFNPQPLPSFKINDTQSVAASCSFTATIRTSCSSPTYTRDQISLSFGDAYGNQVYAPRLDDPSTGTFERCSVDTYQITGPCLHQVCYLYLYRSGYDGWKPESVQVYGYYTGAVTFYYNTRIPNDVWYGFNYCSGASTSKPAMNWFGHVFQVFGHVFQVVFCFQCWKGLLGSM</sequence>
<dbReference type="SUPFAM" id="SSF49723">
    <property type="entry name" value="Lipase/lipooxygenase domain (PLAT/LH2 domain)"/>
    <property type="match status" value="1"/>
</dbReference>
<reference evidence="2" key="1">
    <citation type="submission" date="2019-11" db="EMBL/GenBank/DDBJ databases">
        <authorList>
            <person name="Liu Y."/>
            <person name="Hou J."/>
            <person name="Li T.-Q."/>
            <person name="Guan C.-H."/>
            <person name="Wu X."/>
            <person name="Wu H.-Z."/>
            <person name="Ling F."/>
            <person name="Zhang R."/>
            <person name="Shi X.-G."/>
            <person name="Ren J.-P."/>
            <person name="Chen E.-F."/>
            <person name="Sun J.-M."/>
        </authorList>
    </citation>
    <scope>NUCLEOTIDE SEQUENCE</scope>
    <source>
        <strain evidence="2">Adult_tree_wgs_1</strain>
        <tissue evidence="2">Leaves</tissue>
    </source>
</reference>
<keyword evidence="3" id="KW-1185">Reference proteome</keyword>
<dbReference type="CDD" id="cd00113">
    <property type="entry name" value="PLAT"/>
    <property type="match status" value="1"/>
</dbReference>
<organism evidence="2 3">
    <name type="scientific">Rhododendron simsii</name>
    <name type="common">Sims's rhododendron</name>
    <dbReference type="NCBI Taxonomy" id="118357"/>
    <lineage>
        <taxon>Eukaryota</taxon>
        <taxon>Viridiplantae</taxon>
        <taxon>Streptophyta</taxon>
        <taxon>Embryophyta</taxon>
        <taxon>Tracheophyta</taxon>
        <taxon>Spermatophyta</taxon>
        <taxon>Magnoliopsida</taxon>
        <taxon>eudicotyledons</taxon>
        <taxon>Gunneridae</taxon>
        <taxon>Pentapetalae</taxon>
        <taxon>asterids</taxon>
        <taxon>Ericales</taxon>
        <taxon>Ericaceae</taxon>
        <taxon>Ericoideae</taxon>
        <taxon>Rhodoreae</taxon>
        <taxon>Rhododendron</taxon>
    </lineage>
</organism>